<gene>
    <name evidence="3" type="ORF">WJX72_012321</name>
</gene>
<dbReference type="EMBL" id="JALJOR010000002">
    <property type="protein sequence ID" value="KAK9824679.1"/>
    <property type="molecule type" value="Genomic_DNA"/>
</dbReference>
<organism evidence="3 4">
    <name type="scientific">[Myrmecia] bisecta</name>
    <dbReference type="NCBI Taxonomy" id="41462"/>
    <lineage>
        <taxon>Eukaryota</taxon>
        <taxon>Viridiplantae</taxon>
        <taxon>Chlorophyta</taxon>
        <taxon>core chlorophytes</taxon>
        <taxon>Trebouxiophyceae</taxon>
        <taxon>Trebouxiales</taxon>
        <taxon>Trebouxiaceae</taxon>
        <taxon>Myrmecia</taxon>
    </lineage>
</organism>
<feature type="coiled-coil region" evidence="1">
    <location>
        <begin position="101"/>
        <end position="157"/>
    </location>
</feature>
<evidence type="ECO:0000313" key="3">
    <source>
        <dbReference type="EMBL" id="KAK9824679.1"/>
    </source>
</evidence>
<comment type="caution">
    <text evidence="3">The sequence shown here is derived from an EMBL/GenBank/DDBJ whole genome shotgun (WGS) entry which is preliminary data.</text>
</comment>
<evidence type="ECO:0000256" key="2">
    <source>
        <dbReference type="SAM" id="MobiDB-lite"/>
    </source>
</evidence>
<proteinExistence type="predicted"/>
<keyword evidence="4" id="KW-1185">Reference proteome</keyword>
<keyword evidence="1" id="KW-0175">Coiled coil</keyword>
<dbReference type="Proteomes" id="UP001489004">
    <property type="component" value="Unassembled WGS sequence"/>
</dbReference>
<protein>
    <submittedName>
        <fullName evidence="3">Uncharacterized protein</fullName>
    </submittedName>
</protein>
<evidence type="ECO:0000256" key="1">
    <source>
        <dbReference type="SAM" id="Coils"/>
    </source>
</evidence>
<reference evidence="3 4" key="1">
    <citation type="journal article" date="2024" name="Nat. Commun.">
        <title>Phylogenomics reveals the evolutionary origins of lichenization in chlorophyte algae.</title>
        <authorList>
            <person name="Puginier C."/>
            <person name="Libourel C."/>
            <person name="Otte J."/>
            <person name="Skaloud P."/>
            <person name="Haon M."/>
            <person name="Grisel S."/>
            <person name="Petersen M."/>
            <person name="Berrin J.G."/>
            <person name="Delaux P.M."/>
            <person name="Dal Grande F."/>
            <person name="Keller J."/>
        </authorList>
    </citation>
    <scope>NUCLEOTIDE SEQUENCE [LARGE SCALE GENOMIC DNA]</scope>
    <source>
        <strain evidence="3 4">SAG 2043</strain>
    </source>
</reference>
<accession>A0AAW1QTT6</accession>
<feature type="coiled-coil region" evidence="1">
    <location>
        <begin position="344"/>
        <end position="393"/>
    </location>
</feature>
<feature type="region of interest" description="Disordered" evidence="2">
    <location>
        <begin position="269"/>
        <end position="288"/>
    </location>
</feature>
<name>A0AAW1QTT6_9CHLO</name>
<evidence type="ECO:0000313" key="4">
    <source>
        <dbReference type="Proteomes" id="UP001489004"/>
    </source>
</evidence>
<feature type="compositionally biased region" description="Basic and acidic residues" evidence="2">
    <location>
        <begin position="277"/>
        <end position="288"/>
    </location>
</feature>
<sequence>MDALCQTLIGKMREAFGEIAADQKAQDIIAKEVSRFMQTTRSVSETDIGNLQERIQALLTGETPTRNAKVLHQQAVVSADEWARIYAFQNQIGELEEKSKRQKYLQKAACLREQLDKQREEAAGRKRAEAAEAAAYFQQQQADLAAWKQQEAEKKRQQKAASDRLKDDVEAQLVERRRNRSLAEAIKRKDEEDMTSKIAYETRRQIEEEEAGRKKAKEDLKAFLLSNEVNKRIKEDEKRKLQDEENRYTKQYAEMLDRQEAARTEQLNRVKAVQARQAEEAQSRPESKRWIDPAIIERNYKEREANIEREETRRQAVVAAKTAKFQHDLAEQIEEHKLRKAAQRADRERELAEVQKRIQAEEAKAKAEKAAAVAKRERIKKMLEDQMKEAQHRRTVQPMSNIEKQINSKLLQKIHDLQVDGKIKAAT</sequence>
<dbReference type="AlphaFoldDB" id="A0AAW1QTT6"/>